<dbReference type="EMBL" id="KN837188">
    <property type="protein sequence ID" value="KIJ35495.1"/>
    <property type="molecule type" value="Genomic_DNA"/>
</dbReference>
<accession>A0A0C9VD53</accession>
<reference evidence="1 2" key="1">
    <citation type="submission" date="2014-06" db="EMBL/GenBank/DDBJ databases">
        <title>Evolutionary Origins and Diversification of the Mycorrhizal Mutualists.</title>
        <authorList>
            <consortium name="DOE Joint Genome Institute"/>
            <consortium name="Mycorrhizal Genomics Consortium"/>
            <person name="Kohler A."/>
            <person name="Kuo A."/>
            <person name="Nagy L.G."/>
            <person name="Floudas D."/>
            <person name="Copeland A."/>
            <person name="Barry K.W."/>
            <person name="Cichocki N."/>
            <person name="Veneault-Fourrey C."/>
            <person name="LaButti K."/>
            <person name="Lindquist E.A."/>
            <person name="Lipzen A."/>
            <person name="Lundell T."/>
            <person name="Morin E."/>
            <person name="Murat C."/>
            <person name="Riley R."/>
            <person name="Ohm R."/>
            <person name="Sun H."/>
            <person name="Tunlid A."/>
            <person name="Henrissat B."/>
            <person name="Grigoriev I.V."/>
            <person name="Hibbett D.S."/>
            <person name="Martin F."/>
        </authorList>
    </citation>
    <scope>NUCLEOTIDE SEQUENCE [LARGE SCALE GENOMIC DNA]</scope>
    <source>
        <strain evidence="1 2">SS14</strain>
    </source>
</reference>
<sequence length="92" mass="10628">MDLQDRGTGLWKNGWCFISGEIVQCPAAWDPTRNIWIPASRTNPPDAIVEFQCLRVHKADAFTHPLYGQARGAHWHLLGYSIDFRSRRSQKY</sequence>
<proteinExistence type="predicted"/>
<dbReference type="HOGENOM" id="CLU_2414699_0_0_1"/>
<protein>
    <submittedName>
        <fullName evidence="1">Uncharacterized protein</fullName>
    </submittedName>
</protein>
<name>A0A0C9VD53_SPHS4</name>
<keyword evidence="2" id="KW-1185">Reference proteome</keyword>
<dbReference type="Proteomes" id="UP000054279">
    <property type="component" value="Unassembled WGS sequence"/>
</dbReference>
<evidence type="ECO:0000313" key="1">
    <source>
        <dbReference type="EMBL" id="KIJ35495.1"/>
    </source>
</evidence>
<evidence type="ECO:0000313" key="2">
    <source>
        <dbReference type="Proteomes" id="UP000054279"/>
    </source>
</evidence>
<organism evidence="1 2">
    <name type="scientific">Sphaerobolus stellatus (strain SS14)</name>
    <dbReference type="NCBI Taxonomy" id="990650"/>
    <lineage>
        <taxon>Eukaryota</taxon>
        <taxon>Fungi</taxon>
        <taxon>Dikarya</taxon>
        <taxon>Basidiomycota</taxon>
        <taxon>Agaricomycotina</taxon>
        <taxon>Agaricomycetes</taxon>
        <taxon>Phallomycetidae</taxon>
        <taxon>Geastrales</taxon>
        <taxon>Sphaerobolaceae</taxon>
        <taxon>Sphaerobolus</taxon>
    </lineage>
</organism>
<dbReference type="AlphaFoldDB" id="A0A0C9VD53"/>
<gene>
    <name evidence="1" type="ORF">M422DRAFT_262279</name>
</gene>